<dbReference type="GO" id="GO:0010041">
    <property type="term" value="P:response to iron(III) ion"/>
    <property type="evidence" value="ECO:0007669"/>
    <property type="project" value="TreeGrafter"/>
</dbReference>
<evidence type="ECO:0000256" key="3">
    <source>
        <dbReference type="ARBA" id="ARBA00022676"/>
    </source>
</evidence>
<feature type="transmembrane region" description="Helical" evidence="8">
    <location>
        <begin position="163"/>
        <end position="186"/>
    </location>
</feature>
<keyword evidence="6 8" id="KW-1133">Transmembrane helix</keyword>
<dbReference type="Pfam" id="PF13231">
    <property type="entry name" value="PMT_2"/>
    <property type="match status" value="1"/>
</dbReference>
<dbReference type="InterPro" id="IPR038731">
    <property type="entry name" value="RgtA/B/C-like"/>
</dbReference>
<dbReference type="AlphaFoldDB" id="A0A177M5J1"/>
<feature type="transmembrane region" description="Helical" evidence="8">
    <location>
        <begin position="405"/>
        <end position="424"/>
    </location>
</feature>
<evidence type="ECO:0000259" key="9">
    <source>
        <dbReference type="Pfam" id="PF13231"/>
    </source>
</evidence>
<evidence type="ECO:0000256" key="5">
    <source>
        <dbReference type="ARBA" id="ARBA00022692"/>
    </source>
</evidence>
<evidence type="ECO:0000313" key="10">
    <source>
        <dbReference type="EMBL" id="OAI00330.1"/>
    </source>
</evidence>
<keyword evidence="5 8" id="KW-0812">Transmembrane</keyword>
<comment type="caution">
    <text evidence="10">The sequence shown here is derived from an EMBL/GenBank/DDBJ whole genome shotgun (WGS) entry which is preliminary data.</text>
</comment>
<evidence type="ECO:0000256" key="8">
    <source>
        <dbReference type="SAM" id="Phobius"/>
    </source>
</evidence>
<feature type="transmembrane region" description="Helical" evidence="8">
    <location>
        <begin position="377"/>
        <end position="399"/>
    </location>
</feature>
<keyword evidence="4 10" id="KW-0808">Transferase</keyword>
<feature type="transmembrane region" description="Helical" evidence="8">
    <location>
        <begin position="137"/>
        <end position="156"/>
    </location>
</feature>
<dbReference type="GO" id="GO:0005886">
    <property type="term" value="C:plasma membrane"/>
    <property type="evidence" value="ECO:0007669"/>
    <property type="project" value="UniProtKB-SubCell"/>
</dbReference>
<sequence length="526" mass="59204">MTIPEKLIYHWGILPLWLLLTATVYFRSPIPIDETRYLSVAWDMWLRGDFLVPYLNGETYSHKPPLLFWLIQAGWGVFGVNQWWPSLVGPLAALANLLLTRKLAEKLWPEQAAAALWAPWILMATLLWTLFATSTMFDILLTNWVLLGMLGLLEVMQGAERKGWILVAAAMGLGVLCKGPVVFLHLIPTAALVVVWAPRPIVFPRWFGGLLIAVLLGAAIALVWAIPAAMAGGEEYANAILWHQTADRAVSTKIHTRSLFWYLPFLPMFLFPWLFWPHFWGSLRGSRFFKDCGLRFCLVWLVSSFMVFSLLPSKQIHYLIPMLPAFALLIARVVGQNAEKPRLAGEWLLPVLFGAIGIFLVYLPKTPGLSKLNWVQTVQPAWGLSVLAIAVILALSVWIKRGLSIAALSTALVTAIFVGFIFFFRYAGPAYNLAPAAMQVKNYDEQHIPYVYVGNYQGQFNFLGRLTQPLPVLPAERLADWAAQHADGYLISLEKNKPSDAVYLQPHREYWLVFRRAGQAADVKPL</sequence>
<gene>
    <name evidence="10" type="ORF">A1353_01145</name>
</gene>
<proteinExistence type="predicted"/>
<keyword evidence="2" id="KW-1003">Cell membrane</keyword>
<evidence type="ECO:0000256" key="4">
    <source>
        <dbReference type="ARBA" id="ARBA00022679"/>
    </source>
</evidence>
<evidence type="ECO:0000256" key="2">
    <source>
        <dbReference type="ARBA" id="ARBA00022475"/>
    </source>
</evidence>
<accession>A0A177M5J1</accession>
<keyword evidence="7 8" id="KW-0472">Membrane</keyword>
<dbReference type="Proteomes" id="UP000077763">
    <property type="component" value="Unassembled WGS sequence"/>
</dbReference>
<dbReference type="PANTHER" id="PTHR33908">
    <property type="entry name" value="MANNOSYLTRANSFERASE YKCB-RELATED"/>
    <property type="match status" value="1"/>
</dbReference>
<feature type="transmembrane region" description="Helical" evidence="8">
    <location>
        <begin position="7"/>
        <end position="26"/>
    </location>
</feature>
<feature type="transmembrane region" description="Helical" evidence="8">
    <location>
        <begin position="259"/>
        <end position="281"/>
    </location>
</feature>
<evidence type="ECO:0000256" key="6">
    <source>
        <dbReference type="ARBA" id="ARBA00022989"/>
    </source>
</evidence>
<dbReference type="RefSeq" id="WP_064037842.1">
    <property type="nucleotide sequence ID" value="NZ_LUUH01000077.1"/>
</dbReference>
<dbReference type="PANTHER" id="PTHR33908:SF3">
    <property type="entry name" value="UNDECAPRENYL PHOSPHATE-ALPHA-4-AMINO-4-DEOXY-L-ARABINOSE ARABINOSYL TRANSFERASE"/>
    <property type="match status" value="1"/>
</dbReference>
<dbReference type="GO" id="GO:0009103">
    <property type="term" value="P:lipopolysaccharide biosynthetic process"/>
    <property type="evidence" value="ECO:0007669"/>
    <property type="project" value="TreeGrafter"/>
</dbReference>
<comment type="subcellular location">
    <subcellularLocation>
        <location evidence="1">Cell membrane</location>
        <topology evidence="1">Multi-pass membrane protein</topology>
    </subcellularLocation>
</comment>
<feature type="transmembrane region" description="Helical" evidence="8">
    <location>
        <begin position="112"/>
        <end position="131"/>
    </location>
</feature>
<dbReference type="InterPro" id="IPR050297">
    <property type="entry name" value="LipidA_mod_glycosyltrf_83"/>
</dbReference>
<feature type="transmembrane region" description="Helical" evidence="8">
    <location>
        <begin position="347"/>
        <end position="365"/>
    </location>
</feature>
<feature type="domain" description="Glycosyltransferase RgtA/B/C/D-like" evidence="9">
    <location>
        <begin position="62"/>
        <end position="224"/>
    </location>
</feature>
<feature type="transmembrane region" description="Helical" evidence="8">
    <location>
        <begin position="206"/>
        <end position="226"/>
    </location>
</feature>
<name>A0A177M5J1_METMH</name>
<evidence type="ECO:0000256" key="1">
    <source>
        <dbReference type="ARBA" id="ARBA00004651"/>
    </source>
</evidence>
<feature type="transmembrane region" description="Helical" evidence="8">
    <location>
        <begin position="83"/>
        <end position="100"/>
    </location>
</feature>
<reference evidence="10 11" key="1">
    <citation type="submission" date="2016-03" db="EMBL/GenBank/DDBJ databases">
        <authorList>
            <person name="Ploux O."/>
        </authorList>
    </citation>
    <scope>NUCLEOTIDE SEQUENCE [LARGE SCALE GENOMIC DNA]</scope>
    <source>
        <strain evidence="10 11">R-45371</strain>
    </source>
</reference>
<evidence type="ECO:0000313" key="11">
    <source>
        <dbReference type="Proteomes" id="UP000077763"/>
    </source>
</evidence>
<evidence type="ECO:0000256" key="7">
    <source>
        <dbReference type="ARBA" id="ARBA00023136"/>
    </source>
</evidence>
<dbReference type="EMBL" id="LUUH01000077">
    <property type="protein sequence ID" value="OAI00330.1"/>
    <property type="molecule type" value="Genomic_DNA"/>
</dbReference>
<feature type="transmembrane region" description="Helical" evidence="8">
    <location>
        <begin position="318"/>
        <end position="335"/>
    </location>
</feature>
<dbReference type="GO" id="GO:0016763">
    <property type="term" value="F:pentosyltransferase activity"/>
    <property type="evidence" value="ECO:0007669"/>
    <property type="project" value="TreeGrafter"/>
</dbReference>
<organism evidence="10 11">
    <name type="scientific">Methylomonas methanica</name>
    <dbReference type="NCBI Taxonomy" id="421"/>
    <lineage>
        <taxon>Bacteria</taxon>
        <taxon>Pseudomonadati</taxon>
        <taxon>Pseudomonadota</taxon>
        <taxon>Gammaproteobacteria</taxon>
        <taxon>Methylococcales</taxon>
        <taxon>Methylococcaceae</taxon>
        <taxon>Methylomonas</taxon>
    </lineage>
</organism>
<keyword evidence="3" id="KW-0328">Glycosyltransferase</keyword>
<protein>
    <submittedName>
        <fullName evidence="10">Glycosyltransferase</fullName>
    </submittedName>
</protein>